<organism evidence="1 2">
    <name type="scientific">Ectocarpus siliculosus</name>
    <name type="common">Brown alga</name>
    <name type="synonym">Conferva siliculosa</name>
    <dbReference type="NCBI Taxonomy" id="2880"/>
    <lineage>
        <taxon>Eukaryota</taxon>
        <taxon>Sar</taxon>
        <taxon>Stramenopiles</taxon>
        <taxon>Ochrophyta</taxon>
        <taxon>PX clade</taxon>
        <taxon>Phaeophyceae</taxon>
        <taxon>Ectocarpales</taxon>
        <taxon>Ectocarpaceae</taxon>
        <taxon>Ectocarpus</taxon>
    </lineage>
</organism>
<protein>
    <submittedName>
        <fullName evidence="1">Uncharacterized protein</fullName>
    </submittedName>
</protein>
<dbReference type="InParanoid" id="D7G7T0"/>
<name>D7G7T0_ECTSI</name>
<evidence type="ECO:0000313" key="1">
    <source>
        <dbReference type="EMBL" id="CBJ27811.1"/>
    </source>
</evidence>
<accession>D7G7T0</accession>
<dbReference type="EMBL" id="FN649741">
    <property type="protein sequence ID" value="CBJ27811.1"/>
    <property type="molecule type" value="Genomic_DNA"/>
</dbReference>
<keyword evidence="2" id="KW-1185">Reference proteome</keyword>
<gene>
    <name evidence="1" type="ORF">Esi_0085_0069</name>
</gene>
<reference evidence="1 2" key="1">
    <citation type="journal article" date="2010" name="Nature">
        <title>The Ectocarpus genome and the independent evolution of multicellularity in brown algae.</title>
        <authorList>
            <person name="Cock J.M."/>
            <person name="Sterck L."/>
            <person name="Rouze P."/>
            <person name="Scornet D."/>
            <person name="Allen A.E."/>
            <person name="Amoutzias G."/>
            <person name="Anthouard V."/>
            <person name="Artiguenave F."/>
            <person name="Aury J.M."/>
            <person name="Badger J.H."/>
            <person name="Beszteri B."/>
            <person name="Billiau K."/>
            <person name="Bonnet E."/>
            <person name="Bothwell J.H."/>
            <person name="Bowler C."/>
            <person name="Boyen C."/>
            <person name="Brownlee C."/>
            <person name="Carrano C.J."/>
            <person name="Charrier B."/>
            <person name="Cho G.Y."/>
            <person name="Coelho S.M."/>
            <person name="Collen J."/>
            <person name="Corre E."/>
            <person name="Da Silva C."/>
            <person name="Delage L."/>
            <person name="Delaroque N."/>
            <person name="Dittami S.M."/>
            <person name="Doulbeau S."/>
            <person name="Elias M."/>
            <person name="Farnham G."/>
            <person name="Gachon C.M."/>
            <person name="Gschloessl B."/>
            <person name="Heesch S."/>
            <person name="Jabbari K."/>
            <person name="Jubin C."/>
            <person name="Kawai H."/>
            <person name="Kimura K."/>
            <person name="Kloareg B."/>
            <person name="Kupper F.C."/>
            <person name="Lang D."/>
            <person name="Le Bail A."/>
            <person name="Leblanc C."/>
            <person name="Lerouge P."/>
            <person name="Lohr M."/>
            <person name="Lopez P.J."/>
            <person name="Martens C."/>
            <person name="Maumus F."/>
            <person name="Michel G."/>
            <person name="Miranda-Saavedra D."/>
            <person name="Morales J."/>
            <person name="Moreau H."/>
            <person name="Motomura T."/>
            <person name="Nagasato C."/>
            <person name="Napoli C.A."/>
            <person name="Nelson D.R."/>
            <person name="Nyvall-Collen P."/>
            <person name="Peters A.F."/>
            <person name="Pommier C."/>
            <person name="Potin P."/>
            <person name="Poulain J."/>
            <person name="Quesneville H."/>
            <person name="Read B."/>
            <person name="Rensing S.A."/>
            <person name="Ritter A."/>
            <person name="Rousvoal S."/>
            <person name="Samanta M."/>
            <person name="Samson G."/>
            <person name="Schroeder D.C."/>
            <person name="Segurens B."/>
            <person name="Strittmatter M."/>
            <person name="Tonon T."/>
            <person name="Tregear J.W."/>
            <person name="Valentin K."/>
            <person name="von Dassow P."/>
            <person name="Yamagishi T."/>
            <person name="Van de Peer Y."/>
            <person name="Wincker P."/>
        </authorList>
    </citation>
    <scope>NUCLEOTIDE SEQUENCE [LARGE SCALE GENOMIC DNA]</scope>
    <source>
        <strain evidence="2">Ec32 / CCAP1310/4</strain>
    </source>
</reference>
<evidence type="ECO:0000313" key="2">
    <source>
        <dbReference type="Proteomes" id="UP000002630"/>
    </source>
</evidence>
<proteinExistence type="predicted"/>
<dbReference type="Proteomes" id="UP000002630">
    <property type="component" value="Linkage Group LG16"/>
</dbReference>
<dbReference type="AlphaFoldDB" id="D7G7T0"/>
<sequence length="49" mass="5481">MTEKRWGMPKPKVKKSRPVVNKMGECVRCIPHVGTTGGRKVACNRSVEI</sequence>
<dbReference type="EMBL" id="FN649086">
    <property type="protein sequence ID" value="CBJ27811.1"/>
    <property type="molecule type" value="Genomic_DNA"/>
</dbReference>